<reference evidence="1" key="2">
    <citation type="journal article" date="2008" name="Genome Biol.">
        <title>Improved genome assembly and evidence-based global gene model set for the chordate Ciona intestinalis: new insight into intron and operon populations.</title>
        <authorList>
            <person name="Satou Y."/>
            <person name="Mineta K."/>
            <person name="Ogasawara M."/>
            <person name="Sasakura Y."/>
            <person name="Shoguchi E."/>
            <person name="Ueno K."/>
            <person name="Yamada L."/>
            <person name="Matsumoto J."/>
            <person name="Wasserscheid J."/>
            <person name="Dewar K."/>
            <person name="Wiley G.B."/>
            <person name="Macmil S.L."/>
            <person name="Roe B.A."/>
            <person name="Zeller R.W."/>
            <person name="Hastings K.E."/>
            <person name="Lemaire P."/>
            <person name="Lindquist E."/>
            <person name="Endo T."/>
            <person name="Hotta K."/>
            <person name="Inaba K."/>
        </authorList>
    </citation>
    <scope>NUCLEOTIDE SEQUENCE [LARGE SCALE GENOMIC DNA]</scope>
    <source>
        <strain evidence="1">wild type</strain>
    </source>
</reference>
<reference evidence="2" key="1">
    <citation type="journal article" date="2002" name="Science">
        <title>The draft genome of Ciona intestinalis: insights into chordate and vertebrate origins.</title>
        <authorList>
            <person name="Dehal P."/>
            <person name="Satou Y."/>
            <person name="Campbell R.K."/>
            <person name="Chapman J."/>
            <person name="Degnan B."/>
            <person name="De Tomaso A."/>
            <person name="Davidson B."/>
            <person name="Di Gregorio A."/>
            <person name="Gelpke M."/>
            <person name="Goodstein D.M."/>
            <person name="Harafuji N."/>
            <person name="Hastings K.E."/>
            <person name="Ho I."/>
            <person name="Hotta K."/>
            <person name="Huang W."/>
            <person name="Kawashima T."/>
            <person name="Lemaire P."/>
            <person name="Martinez D."/>
            <person name="Meinertzhagen I.A."/>
            <person name="Necula S."/>
            <person name="Nonaka M."/>
            <person name="Putnam N."/>
            <person name="Rash S."/>
            <person name="Saiga H."/>
            <person name="Satake M."/>
            <person name="Terry A."/>
            <person name="Yamada L."/>
            <person name="Wang H.G."/>
            <person name="Awazu S."/>
            <person name="Azumi K."/>
            <person name="Boore J."/>
            <person name="Branno M."/>
            <person name="Chin-Bow S."/>
            <person name="DeSantis R."/>
            <person name="Doyle S."/>
            <person name="Francino P."/>
            <person name="Keys D.N."/>
            <person name="Haga S."/>
            <person name="Hayashi H."/>
            <person name="Hino K."/>
            <person name="Imai K.S."/>
            <person name="Inaba K."/>
            <person name="Kano S."/>
            <person name="Kobayashi K."/>
            <person name="Kobayashi M."/>
            <person name="Lee B.I."/>
            <person name="Makabe K.W."/>
            <person name="Manohar C."/>
            <person name="Matassi G."/>
            <person name="Medina M."/>
            <person name="Mochizuki Y."/>
            <person name="Mount S."/>
            <person name="Morishita T."/>
            <person name="Miura S."/>
            <person name="Nakayama A."/>
            <person name="Nishizaka S."/>
            <person name="Nomoto H."/>
            <person name="Ohta F."/>
            <person name="Oishi K."/>
            <person name="Rigoutsos I."/>
            <person name="Sano M."/>
            <person name="Sasaki A."/>
            <person name="Sasakura Y."/>
            <person name="Shoguchi E."/>
            <person name="Shin-i T."/>
            <person name="Spagnuolo A."/>
            <person name="Stainier D."/>
            <person name="Suzuki M.M."/>
            <person name="Tassy O."/>
            <person name="Takatori N."/>
            <person name="Tokuoka M."/>
            <person name="Yagi K."/>
            <person name="Yoshizaki F."/>
            <person name="Wada S."/>
            <person name="Zhang C."/>
            <person name="Hyatt P.D."/>
            <person name="Larimer F."/>
            <person name="Detter C."/>
            <person name="Doggett N."/>
            <person name="Glavina T."/>
            <person name="Hawkins T."/>
            <person name="Richardson P."/>
            <person name="Lucas S."/>
            <person name="Kohara Y."/>
            <person name="Levine M."/>
            <person name="Satoh N."/>
            <person name="Rokhsar D.S."/>
        </authorList>
    </citation>
    <scope>NUCLEOTIDE SEQUENCE [LARGE SCALE GENOMIC DNA]</scope>
</reference>
<protein>
    <submittedName>
        <fullName evidence="1">Uncharacterized protein</fullName>
    </submittedName>
</protein>
<dbReference type="EMBL" id="EAAA01001945">
    <property type="status" value="NOT_ANNOTATED_CDS"/>
    <property type="molecule type" value="Genomic_DNA"/>
</dbReference>
<proteinExistence type="predicted"/>
<dbReference type="InterPro" id="IPR036188">
    <property type="entry name" value="FAD/NAD-bd_sf"/>
</dbReference>
<name>H2XJR6_CIOIN</name>
<sequence>MLEKSQITSGTTWHTAGILWSFRHSESETIMQLQTRDLISKILPEETDEDAG</sequence>
<dbReference type="Ensembl" id="ENSCINT00000033315.1">
    <property type="protein sequence ID" value="ENSCINP00000029898.1"/>
    <property type="gene ID" value="ENSCING00000023896.1"/>
</dbReference>
<dbReference type="HOGENOM" id="CLU_3086480_0_0_1"/>
<dbReference type="InParanoid" id="H2XJR6"/>
<organism evidence="1 2">
    <name type="scientific">Ciona intestinalis</name>
    <name type="common">Transparent sea squirt</name>
    <name type="synonym">Ascidia intestinalis</name>
    <dbReference type="NCBI Taxonomy" id="7719"/>
    <lineage>
        <taxon>Eukaryota</taxon>
        <taxon>Metazoa</taxon>
        <taxon>Chordata</taxon>
        <taxon>Tunicata</taxon>
        <taxon>Ascidiacea</taxon>
        <taxon>Phlebobranchia</taxon>
        <taxon>Cionidae</taxon>
        <taxon>Ciona</taxon>
    </lineage>
</organism>
<accession>H2XJR6</accession>
<dbReference type="Gene3D" id="3.50.50.60">
    <property type="entry name" value="FAD/NAD(P)-binding domain"/>
    <property type="match status" value="1"/>
</dbReference>
<dbReference type="AlphaFoldDB" id="H2XJR6"/>
<dbReference type="Proteomes" id="UP000008144">
    <property type="component" value="Chromosome 4"/>
</dbReference>
<reference evidence="1" key="3">
    <citation type="submission" date="2025-08" db="UniProtKB">
        <authorList>
            <consortium name="Ensembl"/>
        </authorList>
    </citation>
    <scope>IDENTIFICATION</scope>
</reference>
<reference evidence="1" key="4">
    <citation type="submission" date="2025-09" db="UniProtKB">
        <authorList>
            <consortium name="Ensembl"/>
        </authorList>
    </citation>
    <scope>IDENTIFICATION</scope>
</reference>
<evidence type="ECO:0000313" key="1">
    <source>
        <dbReference type="Ensembl" id="ENSCINP00000029898.1"/>
    </source>
</evidence>
<dbReference type="STRING" id="7719.ENSCINP00000029898"/>
<keyword evidence="2" id="KW-1185">Reference proteome</keyword>
<evidence type="ECO:0000313" key="2">
    <source>
        <dbReference type="Proteomes" id="UP000008144"/>
    </source>
</evidence>